<dbReference type="PANTHER" id="PTHR24220:SF470">
    <property type="entry name" value="CELL DIVISION ATP-BINDING PROTEIN FTSE"/>
    <property type="match status" value="1"/>
</dbReference>
<dbReference type="GO" id="GO:0051301">
    <property type="term" value="P:cell division"/>
    <property type="evidence" value="ECO:0007669"/>
    <property type="project" value="UniProtKB-KW"/>
</dbReference>
<evidence type="ECO:0000256" key="1">
    <source>
        <dbReference type="ARBA" id="ARBA00005417"/>
    </source>
</evidence>
<feature type="domain" description="ABC transporter" evidence="4">
    <location>
        <begin position="5"/>
        <end position="230"/>
    </location>
</feature>
<keyword evidence="5" id="KW-0131">Cell cycle</keyword>
<comment type="similarity">
    <text evidence="1">Belongs to the ABC transporter superfamily.</text>
</comment>
<sequence length="231" mass="25669">MRILIVFNNVSKIYPNNEFGIEKISLEIKDGDFVFLVGKTGSGKSTIINLLTGDIKPTSGDIIVNNLLLNQLSQKDFPYYRRILGIIHNDYLLIENKTVYQNLEIAMLATGQSGKAIRKAIPLALGLVGMTKKMEEYPQNLSGGEIFKILMARAVVNNPKIIIADEPTAHLDYDSSLDIMSLFSDINQLGITVIIATHAKEFVDIMKKRVITLQNGKILGDVSKGKYGWII</sequence>
<keyword evidence="2" id="KW-0547">Nucleotide-binding</keyword>
<dbReference type="SMART" id="SM00382">
    <property type="entry name" value="AAA"/>
    <property type="match status" value="1"/>
</dbReference>
<keyword evidence="3 5" id="KW-0067">ATP-binding</keyword>
<dbReference type="EMBL" id="LRVM01000001">
    <property type="protein sequence ID" value="KXL54567.1"/>
    <property type="molecule type" value="Genomic_DNA"/>
</dbReference>
<dbReference type="GO" id="GO:0005886">
    <property type="term" value="C:plasma membrane"/>
    <property type="evidence" value="ECO:0007669"/>
    <property type="project" value="UniProtKB-ARBA"/>
</dbReference>
<dbReference type="GO" id="GO:0005524">
    <property type="term" value="F:ATP binding"/>
    <property type="evidence" value="ECO:0007669"/>
    <property type="project" value="UniProtKB-KW"/>
</dbReference>
<protein>
    <submittedName>
        <fullName evidence="5">Cell division ATP-binding protein FtsE</fullName>
    </submittedName>
</protein>
<dbReference type="InterPro" id="IPR003439">
    <property type="entry name" value="ABC_transporter-like_ATP-bd"/>
</dbReference>
<keyword evidence="5" id="KW-0132">Cell division</keyword>
<evidence type="ECO:0000313" key="5">
    <source>
        <dbReference type="EMBL" id="KXL54567.1"/>
    </source>
</evidence>
<name>A0A136WJA6_9FIRM</name>
<dbReference type="InterPro" id="IPR003593">
    <property type="entry name" value="AAA+_ATPase"/>
</dbReference>
<dbReference type="SUPFAM" id="SSF52540">
    <property type="entry name" value="P-loop containing nucleoside triphosphate hydrolases"/>
    <property type="match status" value="1"/>
</dbReference>
<reference evidence="5 6" key="1">
    <citation type="submission" date="2016-01" db="EMBL/GenBank/DDBJ databases">
        <title>Genome sequence of Clostridium neopropionicum X4, DSM-3847.</title>
        <authorList>
            <person name="Poehlein A."/>
            <person name="Beck M.H."/>
            <person name="Bengelsdorf F.R."/>
            <person name="Daniel R."/>
            <person name="Duerre P."/>
        </authorList>
    </citation>
    <scope>NUCLEOTIDE SEQUENCE [LARGE SCALE GENOMIC DNA]</scope>
    <source>
        <strain evidence="5 6">DSM-3847</strain>
    </source>
</reference>
<organism evidence="5 6">
    <name type="scientific">Anaerotignum neopropionicum</name>
    <dbReference type="NCBI Taxonomy" id="36847"/>
    <lineage>
        <taxon>Bacteria</taxon>
        <taxon>Bacillati</taxon>
        <taxon>Bacillota</taxon>
        <taxon>Clostridia</taxon>
        <taxon>Lachnospirales</taxon>
        <taxon>Anaerotignaceae</taxon>
        <taxon>Anaerotignum</taxon>
    </lineage>
</organism>
<dbReference type="InterPro" id="IPR027417">
    <property type="entry name" value="P-loop_NTPase"/>
</dbReference>
<proteinExistence type="inferred from homology"/>
<dbReference type="STRING" id="36847.CLNEO_06780"/>
<evidence type="ECO:0000259" key="4">
    <source>
        <dbReference type="PROSITE" id="PS50893"/>
    </source>
</evidence>
<dbReference type="InterPro" id="IPR015854">
    <property type="entry name" value="ABC_transpr_LolD-like"/>
</dbReference>
<dbReference type="Gene3D" id="3.40.50.300">
    <property type="entry name" value="P-loop containing nucleotide triphosphate hydrolases"/>
    <property type="match status" value="1"/>
</dbReference>
<evidence type="ECO:0000256" key="3">
    <source>
        <dbReference type="ARBA" id="ARBA00022840"/>
    </source>
</evidence>
<keyword evidence="6" id="KW-1185">Reference proteome</keyword>
<dbReference type="PANTHER" id="PTHR24220">
    <property type="entry name" value="IMPORT ATP-BINDING PROTEIN"/>
    <property type="match status" value="1"/>
</dbReference>
<dbReference type="AlphaFoldDB" id="A0A136WJA6"/>
<dbReference type="Proteomes" id="UP000070539">
    <property type="component" value="Unassembled WGS sequence"/>
</dbReference>
<accession>A0A136WJA6</accession>
<gene>
    <name evidence="5" type="primary">ftsE_1</name>
    <name evidence="5" type="ORF">CLNEO_06780</name>
</gene>
<evidence type="ECO:0000313" key="6">
    <source>
        <dbReference type="Proteomes" id="UP000070539"/>
    </source>
</evidence>
<dbReference type="FunFam" id="3.40.50.300:FF:000056">
    <property type="entry name" value="Cell division ATP-binding protein FtsE"/>
    <property type="match status" value="1"/>
</dbReference>
<dbReference type="Pfam" id="PF00005">
    <property type="entry name" value="ABC_tran"/>
    <property type="match status" value="1"/>
</dbReference>
<dbReference type="GO" id="GO:0022857">
    <property type="term" value="F:transmembrane transporter activity"/>
    <property type="evidence" value="ECO:0007669"/>
    <property type="project" value="TreeGrafter"/>
</dbReference>
<dbReference type="PROSITE" id="PS50893">
    <property type="entry name" value="ABC_TRANSPORTER_2"/>
    <property type="match status" value="1"/>
</dbReference>
<dbReference type="GO" id="GO:0016887">
    <property type="term" value="F:ATP hydrolysis activity"/>
    <property type="evidence" value="ECO:0007669"/>
    <property type="project" value="InterPro"/>
</dbReference>
<dbReference type="RefSeq" id="WP_242864146.1">
    <property type="nucleotide sequence ID" value="NZ_LRVM01000001.1"/>
</dbReference>
<evidence type="ECO:0000256" key="2">
    <source>
        <dbReference type="ARBA" id="ARBA00022741"/>
    </source>
</evidence>
<comment type="caution">
    <text evidence="5">The sequence shown here is derived from an EMBL/GenBank/DDBJ whole genome shotgun (WGS) entry which is preliminary data.</text>
</comment>